<dbReference type="EMBL" id="JAUZVZ010000014">
    <property type="protein sequence ID" value="MDP4536726.1"/>
    <property type="molecule type" value="Genomic_DNA"/>
</dbReference>
<keyword evidence="5" id="KW-0443">Lipid metabolism</keyword>
<comment type="caution">
    <text evidence="6">The sequence shown here is derived from an EMBL/GenBank/DDBJ whole genome shotgun (WGS) entry which is preliminary data.</text>
</comment>
<dbReference type="RefSeq" id="WP_305893990.1">
    <property type="nucleotide sequence ID" value="NZ_JAUZVZ010000014.1"/>
</dbReference>
<dbReference type="InterPro" id="IPR003333">
    <property type="entry name" value="CMAS"/>
</dbReference>
<sequence>MTMSLTETSTLGNLSWFDKVCRRFALNFIARLQHGCIRVEEGQQSLIFGDSEAELQVTIHVHDAQFYRKIVTAGSVGGAEAYVANAWSCDHLTQLVRIFARNLTLLDQMDSTWARVSRPWLKLLNWRNSNNKDQARKNISAHYDLGNDMYRLFLDQSMMYSSAVYSAEARTLELAQQHKLALLCQRLQLSADDHLLEIGTGWGGMAIYAARNYGCRVTTTTISQEQYDYAKEQVEAAGLQDKITLLLEDYRDLTGQYDKLVSIEMIEAVGDDYLDRYFQVCSSLLKPDGIMVLQAITMVDQRYKQYVKEVDFIKRYIFPGGCLPSIHRMSEAITGKTDLVLRQLQDIGLDYATTLRDWCERFLDQKEQVLQLGYDREFIRLWHYYLCYCEGGFLERATSAVHMVLTKPDFKGHLSLTDTLRN</sequence>
<dbReference type="GO" id="GO:0032259">
    <property type="term" value="P:methylation"/>
    <property type="evidence" value="ECO:0007669"/>
    <property type="project" value="UniProtKB-KW"/>
</dbReference>
<name>A0ABT9H0A7_9GAMM</name>
<keyword evidence="4" id="KW-0949">S-adenosyl-L-methionine</keyword>
<dbReference type="CDD" id="cd02440">
    <property type="entry name" value="AdoMet_MTases"/>
    <property type="match status" value="1"/>
</dbReference>
<dbReference type="PANTHER" id="PTHR43667">
    <property type="entry name" value="CYCLOPROPANE-FATTY-ACYL-PHOSPHOLIPID SYNTHASE"/>
    <property type="match status" value="1"/>
</dbReference>
<evidence type="ECO:0000256" key="4">
    <source>
        <dbReference type="ARBA" id="ARBA00022691"/>
    </source>
</evidence>
<gene>
    <name evidence="6" type="ORF">Q3O60_11035</name>
</gene>
<evidence type="ECO:0000256" key="5">
    <source>
        <dbReference type="ARBA" id="ARBA00023098"/>
    </source>
</evidence>
<dbReference type="GO" id="GO:0008168">
    <property type="term" value="F:methyltransferase activity"/>
    <property type="evidence" value="ECO:0007669"/>
    <property type="project" value="UniProtKB-KW"/>
</dbReference>
<organism evidence="6 7">
    <name type="scientific">Alkalimonas collagenimarina</name>
    <dbReference type="NCBI Taxonomy" id="400390"/>
    <lineage>
        <taxon>Bacteria</taxon>
        <taxon>Pseudomonadati</taxon>
        <taxon>Pseudomonadota</taxon>
        <taxon>Gammaproteobacteria</taxon>
        <taxon>Alkalimonas</taxon>
    </lineage>
</organism>
<keyword evidence="2 6" id="KW-0489">Methyltransferase</keyword>
<dbReference type="PIRSF" id="PIRSF003085">
    <property type="entry name" value="CMAS"/>
    <property type="match status" value="1"/>
</dbReference>
<dbReference type="Pfam" id="PF02353">
    <property type="entry name" value="CMAS"/>
    <property type="match status" value="1"/>
</dbReference>
<evidence type="ECO:0000313" key="6">
    <source>
        <dbReference type="EMBL" id="MDP4536726.1"/>
    </source>
</evidence>
<keyword evidence="3 6" id="KW-0808">Transferase</keyword>
<dbReference type="Proteomes" id="UP001231616">
    <property type="component" value="Unassembled WGS sequence"/>
</dbReference>
<dbReference type="SUPFAM" id="SSF53335">
    <property type="entry name" value="S-adenosyl-L-methionine-dependent methyltransferases"/>
    <property type="match status" value="1"/>
</dbReference>
<accession>A0ABT9H0A7</accession>
<dbReference type="Gene3D" id="3.40.50.150">
    <property type="entry name" value="Vaccinia Virus protein VP39"/>
    <property type="match status" value="1"/>
</dbReference>
<dbReference type="InterPro" id="IPR029063">
    <property type="entry name" value="SAM-dependent_MTases_sf"/>
</dbReference>
<keyword evidence="7" id="KW-1185">Reference proteome</keyword>
<proteinExistence type="inferred from homology"/>
<evidence type="ECO:0000256" key="2">
    <source>
        <dbReference type="ARBA" id="ARBA00022603"/>
    </source>
</evidence>
<comment type="similarity">
    <text evidence="1">Belongs to the CFA/CMAS family.</text>
</comment>
<protein>
    <submittedName>
        <fullName evidence="6">Cyclopropane-fatty-acyl-phospholipid synthase family protein</fullName>
        <ecNumber evidence="6">2.1.1.-</ecNumber>
    </submittedName>
</protein>
<dbReference type="InterPro" id="IPR050723">
    <property type="entry name" value="CFA/CMAS"/>
</dbReference>
<evidence type="ECO:0000313" key="7">
    <source>
        <dbReference type="Proteomes" id="UP001231616"/>
    </source>
</evidence>
<reference evidence="6 7" key="1">
    <citation type="submission" date="2023-08" db="EMBL/GenBank/DDBJ databases">
        <authorList>
            <person name="Joshi A."/>
            <person name="Thite S."/>
        </authorList>
    </citation>
    <scope>NUCLEOTIDE SEQUENCE [LARGE SCALE GENOMIC DNA]</scope>
    <source>
        <strain evidence="6 7">AC40</strain>
    </source>
</reference>
<evidence type="ECO:0000256" key="1">
    <source>
        <dbReference type="ARBA" id="ARBA00010815"/>
    </source>
</evidence>
<evidence type="ECO:0000256" key="3">
    <source>
        <dbReference type="ARBA" id="ARBA00022679"/>
    </source>
</evidence>
<dbReference type="EC" id="2.1.1.-" evidence="6"/>
<dbReference type="PANTHER" id="PTHR43667:SF2">
    <property type="entry name" value="FATTY ACID C-METHYL TRANSFERASE"/>
    <property type="match status" value="1"/>
</dbReference>